<dbReference type="RefSeq" id="WP_073453927.1">
    <property type="nucleotide sequence ID" value="NZ_FQYL01000012.1"/>
</dbReference>
<protein>
    <submittedName>
        <fullName evidence="2">CRISPR system Cascade subunit CasB</fullName>
    </submittedName>
</protein>
<feature type="compositionally biased region" description="Polar residues" evidence="1">
    <location>
        <begin position="1"/>
        <end position="13"/>
    </location>
</feature>
<accession>A0ABY1IGS5</accession>
<keyword evidence="3" id="KW-1185">Reference proteome</keyword>
<evidence type="ECO:0000313" key="2">
    <source>
        <dbReference type="EMBL" id="SHJ14583.1"/>
    </source>
</evidence>
<proteinExistence type="predicted"/>
<dbReference type="CDD" id="cd09731">
    <property type="entry name" value="Cse2_I-E"/>
    <property type="match status" value="1"/>
</dbReference>
<dbReference type="InterPro" id="IPR038287">
    <property type="entry name" value="Cse2_sf"/>
</dbReference>
<dbReference type="EMBL" id="FQYL01000012">
    <property type="protein sequence ID" value="SHJ14583.1"/>
    <property type="molecule type" value="Genomic_DNA"/>
</dbReference>
<feature type="region of interest" description="Disordered" evidence="1">
    <location>
        <begin position="1"/>
        <end position="53"/>
    </location>
</feature>
<dbReference type="NCBIfam" id="TIGR02548">
    <property type="entry name" value="casB_cse2"/>
    <property type="match status" value="1"/>
</dbReference>
<reference evidence="2 3" key="1">
    <citation type="submission" date="2016-11" db="EMBL/GenBank/DDBJ databases">
        <authorList>
            <person name="Varghese N."/>
            <person name="Submissions S."/>
        </authorList>
    </citation>
    <scope>NUCLEOTIDE SEQUENCE [LARGE SCALE GENOMIC DNA]</scope>
    <source>
        <strain evidence="2 3">PA</strain>
    </source>
</reference>
<sequence>MTASQTTTPSDTAGTAPPPTRPFRRLRVAGRTVDTRIGGPRGLQSRHLPPRDEPRARGQLAALRKAASQAPGESPEIWDLTEVKVPEHAGDAPTWEELAVHTAMTLYAIHQQSRTEPMYVPGRGLGGAARTLIGAGEEENPSARARFDALVTSTSITELQHHLRGFISQLRAKSIPLDHAMLADDLVTFQQPDGAKTVRLRWARQYASLHASEDPSSPTAASTSSPSTPSTPEN</sequence>
<dbReference type="InterPro" id="IPR013382">
    <property type="entry name" value="CRISPR-assoc_prot_Cse2"/>
</dbReference>
<evidence type="ECO:0000256" key="1">
    <source>
        <dbReference type="SAM" id="MobiDB-lite"/>
    </source>
</evidence>
<comment type="caution">
    <text evidence="2">The sequence shown here is derived from an EMBL/GenBank/DDBJ whole genome shotgun (WGS) entry which is preliminary data.</text>
</comment>
<dbReference type="Pfam" id="PF09485">
    <property type="entry name" value="CRISPR_Cse2"/>
    <property type="match status" value="1"/>
</dbReference>
<dbReference type="Gene3D" id="1.10.520.40">
    <property type="entry name" value="CRISPR-associated protein Cse2"/>
    <property type="match status" value="1"/>
</dbReference>
<dbReference type="Proteomes" id="UP000184390">
    <property type="component" value="Unassembled WGS sequence"/>
</dbReference>
<organism evidence="2 3">
    <name type="scientific">Actinomyces denticolens</name>
    <dbReference type="NCBI Taxonomy" id="52767"/>
    <lineage>
        <taxon>Bacteria</taxon>
        <taxon>Bacillati</taxon>
        <taxon>Actinomycetota</taxon>
        <taxon>Actinomycetes</taxon>
        <taxon>Actinomycetales</taxon>
        <taxon>Actinomycetaceae</taxon>
        <taxon>Actinomyces</taxon>
    </lineage>
</organism>
<feature type="compositionally biased region" description="Low complexity" evidence="1">
    <location>
        <begin position="215"/>
        <end position="234"/>
    </location>
</feature>
<name>A0ABY1IGS5_9ACTO</name>
<gene>
    <name evidence="2" type="ORF">SAMN05216246_11266</name>
</gene>
<evidence type="ECO:0000313" key="3">
    <source>
        <dbReference type="Proteomes" id="UP000184390"/>
    </source>
</evidence>
<feature type="region of interest" description="Disordered" evidence="1">
    <location>
        <begin position="209"/>
        <end position="234"/>
    </location>
</feature>